<proteinExistence type="predicted"/>
<dbReference type="PATRIC" id="fig|465820.4.peg.3404"/>
<dbReference type="InterPro" id="IPR052897">
    <property type="entry name" value="Sec-Metab_Biosynth_Hydrolase"/>
</dbReference>
<dbReference type="InterPro" id="IPR029058">
    <property type="entry name" value="AB_hydrolase_fold"/>
</dbReference>
<accession>A0A147DMU9</accession>
<dbReference type="RefSeq" id="WP_058750650.1">
    <property type="nucleotide sequence ID" value="NZ_LDRC01000098.1"/>
</dbReference>
<name>A0A147DMU9_9MICO</name>
<dbReference type="GO" id="GO:0003824">
    <property type="term" value="F:catalytic activity"/>
    <property type="evidence" value="ECO:0007669"/>
    <property type="project" value="UniProtKB-ARBA"/>
</dbReference>
<reference evidence="2 3" key="1">
    <citation type="journal article" date="2016" name="Front. Microbiol.">
        <title>Genomic Resource of Rice Seed Associated Bacteria.</title>
        <authorList>
            <person name="Midha S."/>
            <person name="Bansal K."/>
            <person name="Sharma S."/>
            <person name="Kumar N."/>
            <person name="Patil P.P."/>
            <person name="Chaudhry V."/>
            <person name="Patil P.B."/>
        </authorList>
    </citation>
    <scope>NUCLEOTIDE SEQUENCE [LARGE SCALE GENOMIC DNA]</scope>
    <source>
        <strain evidence="2 3">NS359</strain>
    </source>
</reference>
<dbReference type="STRING" id="465820.NS263_02155"/>
<gene>
    <name evidence="2" type="ORF">NS359_14875</name>
</gene>
<dbReference type="InterPro" id="IPR000073">
    <property type="entry name" value="AB_hydrolase_1"/>
</dbReference>
<feature type="domain" description="AB hydrolase-1" evidence="1">
    <location>
        <begin position="3"/>
        <end position="215"/>
    </location>
</feature>
<evidence type="ECO:0000259" key="1">
    <source>
        <dbReference type="Pfam" id="PF12697"/>
    </source>
</evidence>
<dbReference type="PANTHER" id="PTHR37017">
    <property type="entry name" value="AB HYDROLASE-1 DOMAIN-CONTAINING PROTEIN-RELATED"/>
    <property type="match status" value="1"/>
</dbReference>
<dbReference type="AlphaFoldDB" id="A0A147DMU9"/>
<protein>
    <recommendedName>
        <fullName evidence="1">AB hydrolase-1 domain-containing protein</fullName>
    </recommendedName>
</protein>
<dbReference type="SUPFAM" id="SSF53474">
    <property type="entry name" value="alpha/beta-Hydrolases"/>
    <property type="match status" value="1"/>
</dbReference>
<evidence type="ECO:0000313" key="2">
    <source>
        <dbReference type="EMBL" id="KTR48022.1"/>
    </source>
</evidence>
<dbReference type="EMBL" id="LDRC01000098">
    <property type="protein sequence ID" value="KTR48022.1"/>
    <property type="molecule type" value="Genomic_DNA"/>
</dbReference>
<sequence>MHVILVPGFWLDASAWDEVTPVLQEAGHSVQAITRTGATLDEQVAGIVAVLDAVATPDEPVALAGHSGAGPMVLMAADQRPSLVAHLLYVDTFPGPDGAVVNDELPVVDGVVPLPSWDVWEPATVRGMTPALREEFERRAVPEPAAVPTDPFHYADPARHRIPATVVSCEIPAEDLAAMVAEHHAWTTELVAVEDLTIVGLETGHWPMTTAPRELGELLVQALAPRPTDGP</sequence>
<evidence type="ECO:0000313" key="3">
    <source>
        <dbReference type="Proteomes" id="UP000072763"/>
    </source>
</evidence>
<dbReference type="PANTHER" id="PTHR37017:SF11">
    <property type="entry name" value="ESTERASE_LIPASE_THIOESTERASE DOMAIN-CONTAINING PROTEIN"/>
    <property type="match status" value="1"/>
</dbReference>
<organism evidence="2 3">
    <name type="scientific">Curtobacterium oceanosedimentum</name>
    <dbReference type="NCBI Taxonomy" id="465820"/>
    <lineage>
        <taxon>Bacteria</taxon>
        <taxon>Bacillati</taxon>
        <taxon>Actinomycetota</taxon>
        <taxon>Actinomycetes</taxon>
        <taxon>Micrococcales</taxon>
        <taxon>Microbacteriaceae</taxon>
        <taxon>Curtobacterium</taxon>
    </lineage>
</organism>
<dbReference type="OrthoDB" id="9773549at2"/>
<comment type="caution">
    <text evidence="2">The sequence shown here is derived from an EMBL/GenBank/DDBJ whole genome shotgun (WGS) entry which is preliminary data.</text>
</comment>
<dbReference type="Pfam" id="PF12697">
    <property type="entry name" value="Abhydrolase_6"/>
    <property type="match status" value="1"/>
</dbReference>
<dbReference type="Gene3D" id="3.40.50.1820">
    <property type="entry name" value="alpha/beta hydrolase"/>
    <property type="match status" value="1"/>
</dbReference>
<dbReference type="Proteomes" id="UP000072763">
    <property type="component" value="Unassembled WGS sequence"/>
</dbReference>